<dbReference type="SUPFAM" id="SSF52540">
    <property type="entry name" value="P-loop containing nucleoside triphosphate hydrolases"/>
    <property type="match status" value="1"/>
</dbReference>
<name>A0A8H6S2G8_MYCCL</name>
<dbReference type="InterPro" id="IPR012387">
    <property type="entry name" value="Trl1_fun"/>
</dbReference>
<comment type="similarity">
    <text evidence="1">Belongs to the TRL1 family.</text>
</comment>
<keyword evidence="8" id="KW-1185">Reference proteome</keyword>
<dbReference type="Proteomes" id="UP000613580">
    <property type="component" value="Unassembled WGS sequence"/>
</dbReference>
<dbReference type="GO" id="GO:0051730">
    <property type="term" value="F:GTP-dependent polyribonucleotide 5'-hydroxyl-kinase activity"/>
    <property type="evidence" value="ECO:0007669"/>
    <property type="project" value="InterPro"/>
</dbReference>
<protein>
    <recommendedName>
        <fullName evidence="1">tRNA ligase</fullName>
        <ecNumber evidence="1">6.5.1.3</ecNumber>
    </recommendedName>
</protein>
<dbReference type="InterPro" id="IPR019039">
    <property type="entry name" value="T4-Rnl1-like_N"/>
</dbReference>
<dbReference type="Pfam" id="PF08303">
    <property type="entry name" value="tRNA_lig_kinase"/>
    <property type="match status" value="1"/>
</dbReference>
<evidence type="ECO:0000256" key="2">
    <source>
        <dbReference type="PIRSR" id="PIRSR019634-50"/>
    </source>
</evidence>
<feature type="region of interest" description="Disordered" evidence="3">
    <location>
        <begin position="592"/>
        <end position="611"/>
    </location>
</feature>
<dbReference type="InterPro" id="IPR015965">
    <property type="entry name" value="tRNA_lig_PDEase"/>
</dbReference>
<dbReference type="AlphaFoldDB" id="A0A8H6S2G8"/>
<keyword evidence="1" id="KW-0819">tRNA processing</keyword>
<dbReference type="EMBL" id="JACAZE010000024">
    <property type="protein sequence ID" value="KAF7291694.1"/>
    <property type="molecule type" value="Genomic_DNA"/>
</dbReference>
<dbReference type="OrthoDB" id="276239at2759"/>
<sequence>MAFDPDASSLIKELGSKDRKLVRPTTYKAPADPSMSITSWKMNEHKYYVVPSPFPTLARGLFSTEQKEGQFRIVARGYDKFFNIGELGWVTWAALEAHTAGPYTLSLKSNGCIIFIAALSPEKLLITSKHSLGPTNGHAVTGEAWLRKYLEKKGRAEADLAAVLWKNNWTAVSELCDDSFEEHVLAYPPELTGLHLHGINENTRAFKTLPQAQVDAFAEEWGFIKTASMELPNIKAVREFTDECGKTGSWNGQPIEGFVVRTHVGPRPAQSDRRSEPPYPPGSTLFFKIKYDEPYMMYRDWRELTKMLLTMRDSRMGKGKSDGMDISKLPKQRLRREETKAYAAWVVDEIRRDPDAFAQYNNNKGMIAIRERFLAQYKAKPTKAAPVQGLAQQKNEFGKTVIVPIAIPGCGKTMISLALSHIFGFGHTQSDDVHVKKAAPIFLKNVVNLLEKHDVVIADKNNHLTSHRQALRDATAKFNPPVRLVALNWAFDKYAPATVHRICSDRVQTRGENHQSLRPDVAKNHEEVLWMFITQSEPLAPAEVDEIVDMELEDGLEVAVQRAVDACVRIIGLPQPSEEAVRKGIEYARGYIPSAKKPDAPPSKKGDGARPPRYYALLPEISLNAMLGGVEKLSAVRMWQNLKEKQRVNARPHITIVHQKDDKTDKDALWTRCRELHAMPKPPLFRLKLGSVVWDDRVMAVTVEDVELVEEGGEGQKGAEFVAGLTTELKQRLHITVGTKDSNIPPVEARALVGQWRQKPASAESIQLDGEVVVLGRIKGLVM</sequence>
<organism evidence="7 8">
    <name type="scientific">Mycena chlorophos</name>
    <name type="common">Agaric fungus</name>
    <name type="synonym">Agaricus chlorophos</name>
    <dbReference type="NCBI Taxonomy" id="658473"/>
    <lineage>
        <taxon>Eukaryota</taxon>
        <taxon>Fungi</taxon>
        <taxon>Dikarya</taxon>
        <taxon>Basidiomycota</taxon>
        <taxon>Agaricomycotina</taxon>
        <taxon>Agaricomycetes</taxon>
        <taxon>Agaricomycetidae</taxon>
        <taxon>Agaricales</taxon>
        <taxon>Marasmiineae</taxon>
        <taxon>Mycenaceae</taxon>
        <taxon>Mycena</taxon>
    </lineage>
</organism>
<evidence type="ECO:0000259" key="6">
    <source>
        <dbReference type="Pfam" id="PF09511"/>
    </source>
</evidence>
<accession>A0A8H6S2G8</accession>
<dbReference type="InterPro" id="IPR027417">
    <property type="entry name" value="P-loop_NTPase"/>
</dbReference>
<dbReference type="GO" id="GO:0006388">
    <property type="term" value="P:tRNA splicing, via endonucleolytic cleavage and ligation"/>
    <property type="evidence" value="ECO:0007669"/>
    <property type="project" value="UniProtKB-UniRule"/>
</dbReference>
<dbReference type="GO" id="GO:0005634">
    <property type="term" value="C:nucleus"/>
    <property type="evidence" value="ECO:0007669"/>
    <property type="project" value="TreeGrafter"/>
</dbReference>
<dbReference type="Pfam" id="PF08302">
    <property type="entry name" value="tRNA_lig_CPD"/>
    <property type="match status" value="1"/>
</dbReference>
<dbReference type="PANTHER" id="PTHR32004:SF1">
    <property type="entry name" value="TRNA LIGASE"/>
    <property type="match status" value="1"/>
</dbReference>
<feature type="domain" description="T4 RNA ligase 1-like N-terminal" evidence="6">
    <location>
        <begin position="58"/>
        <end position="295"/>
    </location>
</feature>
<proteinExistence type="inferred from homology"/>
<evidence type="ECO:0000256" key="1">
    <source>
        <dbReference type="PIRNR" id="PIRNR019634"/>
    </source>
</evidence>
<gene>
    <name evidence="7" type="ORF">HMN09_01260900</name>
</gene>
<dbReference type="Pfam" id="PF09511">
    <property type="entry name" value="RNA_lig_T4_1"/>
    <property type="match status" value="1"/>
</dbReference>
<evidence type="ECO:0000313" key="7">
    <source>
        <dbReference type="EMBL" id="KAF7291694.1"/>
    </source>
</evidence>
<dbReference type="GO" id="GO:0003972">
    <property type="term" value="F:RNA ligase (ATP) activity"/>
    <property type="evidence" value="ECO:0007669"/>
    <property type="project" value="UniProtKB-UniRule"/>
</dbReference>
<feature type="active site" description="N6-AMP-lysine intermediate" evidence="2">
    <location>
        <position position="108"/>
    </location>
</feature>
<comment type="catalytic activity">
    <reaction evidence="1">
        <text>ATP + (ribonucleotide)n-3'-hydroxyl + 5'-phospho-(ribonucleotide)m = (ribonucleotide)n+m + AMP + diphosphate.</text>
        <dbReference type="EC" id="6.5.1.3"/>
    </reaction>
</comment>
<reference evidence="7" key="1">
    <citation type="submission" date="2020-05" db="EMBL/GenBank/DDBJ databases">
        <title>Mycena genomes resolve the evolution of fungal bioluminescence.</title>
        <authorList>
            <person name="Tsai I.J."/>
        </authorList>
    </citation>
    <scope>NUCLEOTIDE SEQUENCE</scope>
    <source>
        <strain evidence="7">110903Hualien_Pintung</strain>
    </source>
</reference>
<keyword evidence="1 7" id="KW-0436">Ligase</keyword>
<comment type="caution">
    <text evidence="7">The sequence shown here is derived from an EMBL/GenBank/DDBJ whole genome shotgun (WGS) entry which is preliminary data.</text>
</comment>
<evidence type="ECO:0000259" key="5">
    <source>
        <dbReference type="Pfam" id="PF08303"/>
    </source>
</evidence>
<dbReference type="GO" id="GO:0005524">
    <property type="term" value="F:ATP binding"/>
    <property type="evidence" value="ECO:0007669"/>
    <property type="project" value="UniProtKB-UniRule"/>
</dbReference>
<evidence type="ECO:0000256" key="3">
    <source>
        <dbReference type="SAM" id="MobiDB-lite"/>
    </source>
</evidence>
<evidence type="ECO:0000313" key="8">
    <source>
        <dbReference type="Proteomes" id="UP000613580"/>
    </source>
</evidence>
<dbReference type="PANTHER" id="PTHR32004">
    <property type="entry name" value="TRNA LIGASE"/>
    <property type="match status" value="1"/>
</dbReference>
<dbReference type="Gene3D" id="3.40.50.300">
    <property type="entry name" value="P-loop containing nucleotide triphosphate hydrolases"/>
    <property type="match status" value="1"/>
</dbReference>
<dbReference type="EC" id="6.5.1.3" evidence="1"/>
<evidence type="ECO:0000259" key="4">
    <source>
        <dbReference type="Pfam" id="PF08302"/>
    </source>
</evidence>
<dbReference type="GO" id="GO:0008081">
    <property type="term" value="F:phosphoric diester hydrolase activity"/>
    <property type="evidence" value="ECO:0007669"/>
    <property type="project" value="InterPro"/>
</dbReference>
<feature type="compositionally biased region" description="Basic and acidic residues" evidence="3">
    <location>
        <begin position="596"/>
        <end position="610"/>
    </location>
</feature>
<dbReference type="InterPro" id="IPR015966">
    <property type="entry name" value="tRNA_lig_kin_fungi"/>
</dbReference>
<feature type="domain" description="tRNA ligase phosphodiesterase" evidence="4">
    <location>
        <begin position="633"/>
        <end position="780"/>
    </location>
</feature>
<feature type="domain" description="tRNA ligase kinase" evidence="5">
    <location>
        <begin position="401"/>
        <end position="542"/>
    </location>
</feature>
<dbReference type="PIRSF" id="PIRSF019634">
    <property type="entry name" value="tRNA_lig_yeast"/>
    <property type="match status" value="1"/>
</dbReference>